<evidence type="ECO:0000313" key="1">
    <source>
        <dbReference type="EMBL" id="QJA69223.1"/>
    </source>
</evidence>
<sequence>MKRKRTVTRDVVIRDCDGNEIIKMTPASTAEEQEEFKKYLAEGPDEVFALAKSK</sequence>
<accession>A0A6M3JH04</accession>
<gene>
    <name evidence="1" type="ORF">MM415A04893_0007</name>
</gene>
<reference evidence="1" key="1">
    <citation type="submission" date="2020-03" db="EMBL/GenBank/DDBJ databases">
        <title>The deep terrestrial virosphere.</title>
        <authorList>
            <person name="Holmfeldt K."/>
            <person name="Nilsson E."/>
            <person name="Simone D."/>
            <person name="Lopez-Fernandez M."/>
            <person name="Wu X."/>
            <person name="de Brujin I."/>
            <person name="Lundin D."/>
            <person name="Andersson A."/>
            <person name="Bertilsson S."/>
            <person name="Dopson M."/>
        </authorList>
    </citation>
    <scope>NUCLEOTIDE SEQUENCE</scope>
    <source>
        <strain evidence="1">MM415A04893</strain>
    </source>
</reference>
<name>A0A6M3JH04_9ZZZZ</name>
<dbReference type="AlphaFoldDB" id="A0A6M3JH04"/>
<proteinExistence type="predicted"/>
<organism evidence="1">
    <name type="scientific">viral metagenome</name>
    <dbReference type="NCBI Taxonomy" id="1070528"/>
    <lineage>
        <taxon>unclassified sequences</taxon>
        <taxon>metagenomes</taxon>
        <taxon>organismal metagenomes</taxon>
    </lineage>
</organism>
<dbReference type="EMBL" id="MT141687">
    <property type="protein sequence ID" value="QJA69223.1"/>
    <property type="molecule type" value="Genomic_DNA"/>
</dbReference>
<protein>
    <submittedName>
        <fullName evidence="1">Uncharacterized protein</fullName>
    </submittedName>
</protein>